<evidence type="ECO:0000256" key="2">
    <source>
        <dbReference type="ARBA" id="ARBA00022670"/>
    </source>
</evidence>
<dbReference type="InterPro" id="IPR054613">
    <property type="entry name" value="Peptidase_S78_dom"/>
</dbReference>
<evidence type="ECO:0000256" key="3">
    <source>
        <dbReference type="ARBA" id="ARBA00022801"/>
    </source>
</evidence>
<organism evidence="5 6">
    <name type="scientific">Paraglaciecola chathamensis S18K6</name>
    <dbReference type="NCBI Taxonomy" id="1127672"/>
    <lineage>
        <taxon>Bacteria</taxon>
        <taxon>Pseudomonadati</taxon>
        <taxon>Pseudomonadota</taxon>
        <taxon>Gammaproteobacteria</taxon>
        <taxon>Alteromonadales</taxon>
        <taxon>Alteromonadaceae</taxon>
        <taxon>Paraglaciecola</taxon>
    </lineage>
</organism>
<evidence type="ECO:0000313" key="6">
    <source>
        <dbReference type="Proteomes" id="UP000006320"/>
    </source>
</evidence>
<feature type="domain" description="Prohead serine protease" evidence="4">
    <location>
        <begin position="7"/>
        <end position="166"/>
    </location>
</feature>
<dbReference type="GO" id="GO:0006508">
    <property type="term" value="P:proteolysis"/>
    <property type="evidence" value="ECO:0007669"/>
    <property type="project" value="UniProtKB-KW"/>
</dbReference>
<dbReference type="AlphaFoldDB" id="A0AAV3UW61"/>
<reference evidence="5 6" key="1">
    <citation type="journal article" date="2017" name="Antonie Van Leeuwenhoek">
        <title>Rhizobium rhizosphaerae sp. nov., a novel species isolated from rice rhizosphere.</title>
        <authorList>
            <person name="Zhao J.J."/>
            <person name="Zhang J."/>
            <person name="Zhang R.J."/>
            <person name="Zhang C.W."/>
            <person name="Yin H.Q."/>
            <person name="Zhang X.X."/>
        </authorList>
    </citation>
    <scope>NUCLEOTIDE SEQUENCE [LARGE SCALE GENOMIC DNA]</scope>
    <source>
        <strain evidence="5 6">S18K6</strain>
    </source>
</reference>
<accession>A0AAV3UW61</accession>
<dbReference type="Pfam" id="PF04586">
    <property type="entry name" value="Peptidase_S78"/>
    <property type="match status" value="1"/>
</dbReference>
<proteinExistence type="predicted"/>
<dbReference type="EMBL" id="BAEM01000022">
    <property type="protein sequence ID" value="GAC09518.1"/>
    <property type="molecule type" value="Genomic_DNA"/>
</dbReference>
<evidence type="ECO:0000313" key="5">
    <source>
        <dbReference type="EMBL" id="GAC09518.1"/>
    </source>
</evidence>
<evidence type="ECO:0000256" key="1">
    <source>
        <dbReference type="ARBA" id="ARBA00022612"/>
    </source>
</evidence>
<dbReference type="Proteomes" id="UP000006320">
    <property type="component" value="Unassembled WGS sequence"/>
</dbReference>
<comment type="caution">
    <text evidence="5">The sequence shown here is derived from an EMBL/GenBank/DDBJ whole genome shotgun (WGS) entry which is preliminary data.</text>
</comment>
<dbReference type="InterPro" id="IPR006433">
    <property type="entry name" value="Prohead_protease"/>
</dbReference>
<dbReference type="GO" id="GO:0008233">
    <property type="term" value="F:peptidase activity"/>
    <property type="evidence" value="ECO:0007669"/>
    <property type="project" value="UniProtKB-KW"/>
</dbReference>
<dbReference type="RefSeq" id="WP_007986662.1">
    <property type="nucleotide sequence ID" value="NZ_BAEM01000022.1"/>
</dbReference>
<name>A0AAV3UW61_9ALTE</name>
<evidence type="ECO:0000259" key="4">
    <source>
        <dbReference type="Pfam" id="PF04586"/>
    </source>
</evidence>
<gene>
    <name evidence="5" type="ORF">GCHA_1564</name>
</gene>
<keyword evidence="1" id="KW-1188">Viral release from host cell</keyword>
<keyword evidence="2" id="KW-0645">Protease</keyword>
<protein>
    <recommendedName>
        <fullName evidence="4">Prohead serine protease domain-containing protein</fullName>
    </recommendedName>
</protein>
<sequence length="182" mass="19923">MNQIEIRAAADLSLQGKKIIGRPVVYNSPSQDLGGFVEVIGSGAFGDSVNNDIRALVEHDQKLILGRTSAGTMTIKEDEQGLLVEIDPPNIQAARDLMTSIERKDISGMSFGFTVNPEGAQWDFDQVPALRTVTSANLLEVTITGMPAYQATNVEVAMRSLQEKQKSNDIDLMLARLEMMRL</sequence>
<keyword evidence="3" id="KW-0378">Hydrolase</keyword>
<dbReference type="NCBIfam" id="TIGR01543">
    <property type="entry name" value="proheadase_HK97"/>
    <property type="match status" value="1"/>
</dbReference>